<dbReference type="EMBL" id="JAWDGP010000765">
    <property type="protein sequence ID" value="KAK3797435.1"/>
    <property type="molecule type" value="Genomic_DNA"/>
</dbReference>
<evidence type="ECO:0000256" key="1">
    <source>
        <dbReference type="SAM" id="MobiDB-lite"/>
    </source>
</evidence>
<name>A0AAE1B0J0_9GAST</name>
<protein>
    <submittedName>
        <fullName evidence="2">Uncharacterized protein</fullName>
    </submittedName>
</protein>
<accession>A0AAE1B0J0</accession>
<organism evidence="2 3">
    <name type="scientific">Elysia crispata</name>
    <name type="common">lettuce slug</name>
    <dbReference type="NCBI Taxonomy" id="231223"/>
    <lineage>
        <taxon>Eukaryota</taxon>
        <taxon>Metazoa</taxon>
        <taxon>Spiralia</taxon>
        <taxon>Lophotrochozoa</taxon>
        <taxon>Mollusca</taxon>
        <taxon>Gastropoda</taxon>
        <taxon>Heterobranchia</taxon>
        <taxon>Euthyneura</taxon>
        <taxon>Panpulmonata</taxon>
        <taxon>Sacoglossa</taxon>
        <taxon>Placobranchoidea</taxon>
        <taxon>Plakobranchidae</taxon>
        <taxon>Elysia</taxon>
    </lineage>
</organism>
<gene>
    <name evidence="2" type="ORF">RRG08_010712</name>
</gene>
<dbReference type="Proteomes" id="UP001283361">
    <property type="component" value="Unassembled WGS sequence"/>
</dbReference>
<feature type="region of interest" description="Disordered" evidence="1">
    <location>
        <begin position="150"/>
        <end position="172"/>
    </location>
</feature>
<evidence type="ECO:0000313" key="2">
    <source>
        <dbReference type="EMBL" id="KAK3797435.1"/>
    </source>
</evidence>
<reference evidence="2" key="1">
    <citation type="journal article" date="2023" name="G3 (Bethesda)">
        <title>A reference genome for the long-term kleptoplast-retaining sea slug Elysia crispata morphotype clarki.</title>
        <authorList>
            <person name="Eastman K.E."/>
            <person name="Pendleton A.L."/>
            <person name="Shaikh M.A."/>
            <person name="Suttiyut T."/>
            <person name="Ogas R."/>
            <person name="Tomko P."/>
            <person name="Gavelis G."/>
            <person name="Widhalm J.R."/>
            <person name="Wisecaver J.H."/>
        </authorList>
    </citation>
    <scope>NUCLEOTIDE SEQUENCE</scope>
    <source>
        <strain evidence="2">ECLA1</strain>
    </source>
</reference>
<comment type="caution">
    <text evidence="2">The sequence shown here is derived from an EMBL/GenBank/DDBJ whole genome shotgun (WGS) entry which is preliminary data.</text>
</comment>
<dbReference type="AlphaFoldDB" id="A0AAE1B0J0"/>
<keyword evidence="3" id="KW-1185">Reference proteome</keyword>
<evidence type="ECO:0000313" key="3">
    <source>
        <dbReference type="Proteomes" id="UP001283361"/>
    </source>
</evidence>
<sequence length="298" mass="34276">MLSYLQKANRAVHHIVLTPDDVHPVADRSLLQPMKQVYDHNGEAKRHSVHGFLINTPLDDEEVLTTTVLNVYQVCLWDVCSKVTTTPDKVYLYQLQDSEKTFLGTNSAFCLENIKALLDVDGQVDGFDEKSGVRFYANILENINPALLQEQPSTSGIKRPAPTDQPHRKRNKNTDNLYLLKRCIEQNPDVGTLQEMVMLYRNTEDYQALCDIFFDQRADKSSPISQDDTFKHLQDCFLHSARGRPKSLSSNLPITNKLHVQLWYLQVEGKKPWTVIDDWLSKLECQTWRGHQHHCTTL</sequence>
<proteinExistence type="predicted"/>